<feature type="domain" description="AAA+ ATPase" evidence="1">
    <location>
        <begin position="118"/>
        <end position="266"/>
    </location>
</feature>
<dbReference type="Pfam" id="PF00004">
    <property type="entry name" value="AAA"/>
    <property type="match status" value="1"/>
</dbReference>
<dbReference type="Proteomes" id="UP000231214">
    <property type="component" value="Unassembled WGS sequence"/>
</dbReference>
<evidence type="ECO:0000313" key="3">
    <source>
        <dbReference type="Proteomes" id="UP000231214"/>
    </source>
</evidence>
<sequence>MVKQSAQLLAEITQLEKKVAAVSLPEELRAKVKLMIQRLTRLARFGTYSSEYERVTYYVDWLTRLPWGKTSQDVLDLGYARKVLDKNHFGLDQVKERILEYIAVLKLQKAHQAEGQARAPILCFIGLVGTGKTTIAASVAQALGRKLARIPFGGLADPLDLRGQSKFQPDAEPGLIIKALARVGTKNPVILLDEIDRIGDQTRGNIMGVLIELLDPEQNRAFRDHFIDFPFDLSGVLFVATANNATNISVAVMDRLEVMQMPSYTDEEKITIAQEYLLPRVLANIGLTPAAIKIDGAVWPQIVRPLGYDAGVRTLERTIEGIARKVAKMIVEGGARSFCLTRENIKEFLPTWY</sequence>
<dbReference type="SMART" id="SM00382">
    <property type="entry name" value="AAA"/>
    <property type="match status" value="1"/>
</dbReference>
<dbReference type="PANTHER" id="PTHR43718:SF2">
    <property type="entry name" value="LON PROTEASE HOMOLOG, MITOCHONDRIAL"/>
    <property type="match status" value="1"/>
</dbReference>
<dbReference type="GO" id="GO:0004176">
    <property type="term" value="F:ATP-dependent peptidase activity"/>
    <property type="evidence" value="ECO:0007669"/>
    <property type="project" value="InterPro"/>
</dbReference>
<organism evidence="2 3">
    <name type="scientific">Candidatus Shapirobacteria bacterium CG09_land_8_20_14_0_10_49_15</name>
    <dbReference type="NCBI Taxonomy" id="1974482"/>
    <lineage>
        <taxon>Bacteria</taxon>
        <taxon>Candidatus Shapironibacteriota</taxon>
    </lineage>
</organism>
<gene>
    <name evidence="2" type="ORF">COT66_00705</name>
</gene>
<dbReference type="InterPro" id="IPR027417">
    <property type="entry name" value="P-loop_NTPase"/>
</dbReference>
<dbReference type="GO" id="GO:0006515">
    <property type="term" value="P:protein quality control for misfolded or incompletely synthesized proteins"/>
    <property type="evidence" value="ECO:0007669"/>
    <property type="project" value="TreeGrafter"/>
</dbReference>
<dbReference type="GO" id="GO:0005524">
    <property type="term" value="F:ATP binding"/>
    <property type="evidence" value="ECO:0007669"/>
    <property type="project" value="InterPro"/>
</dbReference>
<evidence type="ECO:0000259" key="1">
    <source>
        <dbReference type="SMART" id="SM00382"/>
    </source>
</evidence>
<name>A0A2M6XBH3_9BACT</name>
<dbReference type="Gene3D" id="3.40.50.300">
    <property type="entry name" value="P-loop containing nucleotide triphosphate hydrolases"/>
    <property type="match status" value="1"/>
</dbReference>
<dbReference type="GO" id="GO:0016887">
    <property type="term" value="F:ATP hydrolysis activity"/>
    <property type="evidence" value="ECO:0007669"/>
    <property type="project" value="InterPro"/>
</dbReference>
<dbReference type="Gene3D" id="1.10.8.60">
    <property type="match status" value="1"/>
</dbReference>
<dbReference type="AlphaFoldDB" id="A0A2M6XBH3"/>
<dbReference type="SUPFAM" id="SSF52540">
    <property type="entry name" value="P-loop containing nucleoside triphosphate hydrolases"/>
    <property type="match status" value="1"/>
</dbReference>
<comment type="caution">
    <text evidence="2">The sequence shown here is derived from an EMBL/GenBank/DDBJ whole genome shotgun (WGS) entry which is preliminary data.</text>
</comment>
<proteinExistence type="predicted"/>
<evidence type="ECO:0000313" key="2">
    <source>
        <dbReference type="EMBL" id="PIU02339.1"/>
    </source>
</evidence>
<dbReference type="PANTHER" id="PTHR43718">
    <property type="entry name" value="LON PROTEASE"/>
    <property type="match status" value="1"/>
</dbReference>
<dbReference type="InterPro" id="IPR054594">
    <property type="entry name" value="Lon_lid"/>
</dbReference>
<dbReference type="InterPro" id="IPR027065">
    <property type="entry name" value="Lon_Prtase"/>
</dbReference>
<dbReference type="InterPro" id="IPR003593">
    <property type="entry name" value="AAA+_ATPase"/>
</dbReference>
<dbReference type="InterPro" id="IPR003959">
    <property type="entry name" value="ATPase_AAA_core"/>
</dbReference>
<dbReference type="Pfam" id="PF22667">
    <property type="entry name" value="Lon_lid"/>
    <property type="match status" value="1"/>
</dbReference>
<dbReference type="EMBL" id="PEZK01000012">
    <property type="protein sequence ID" value="PIU02339.1"/>
    <property type="molecule type" value="Genomic_DNA"/>
</dbReference>
<accession>A0A2M6XBH3</accession>
<protein>
    <recommendedName>
        <fullName evidence="1">AAA+ ATPase domain-containing protein</fullName>
    </recommendedName>
</protein>
<dbReference type="GO" id="GO:0004252">
    <property type="term" value="F:serine-type endopeptidase activity"/>
    <property type="evidence" value="ECO:0007669"/>
    <property type="project" value="InterPro"/>
</dbReference>
<reference evidence="3" key="1">
    <citation type="submission" date="2017-09" db="EMBL/GenBank/DDBJ databases">
        <title>Depth-based differentiation of microbial function through sediment-hosted aquifers and enrichment of novel symbionts in the deep terrestrial subsurface.</title>
        <authorList>
            <person name="Probst A.J."/>
            <person name="Ladd B."/>
            <person name="Jarett J.K."/>
            <person name="Geller-Mcgrath D.E."/>
            <person name="Sieber C.M.K."/>
            <person name="Emerson J.B."/>
            <person name="Anantharaman K."/>
            <person name="Thomas B.C."/>
            <person name="Malmstrom R."/>
            <person name="Stieglmeier M."/>
            <person name="Klingl A."/>
            <person name="Woyke T."/>
            <person name="Ryan C.M."/>
            <person name="Banfield J.F."/>
        </authorList>
    </citation>
    <scope>NUCLEOTIDE SEQUENCE [LARGE SCALE GENOMIC DNA]</scope>
</reference>